<gene>
    <name evidence="1" type="ORF">LMG28140_03916</name>
</gene>
<protein>
    <recommendedName>
        <fullName evidence="3">Transmembrane protein</fullName>
    </recommendedName>
</protein>
<dbReference type="Proteomes" id="UP000598032">
    <property type="component" value="Unassembled WGS sequence"/>
</dbReference>
<evidence type="ECO:0000313" key="1">
    <source>
        <dbReference type="EMBL" id="CAD6543407.1"/>
    </source>
</evidence>
<name>A0ABN7HXQ3_9BURK</name>
<accession>A0ABN7HXQ3</accession>
<comment type="caution">
    <text evidence="1">The sequence shown here is derived from an EMBL/GenBank/DDBJ whole genome shotgun (WGS) entry which is preliminary data.</text>
</comment>
<evidence type="ECO:0008006" key="3">
    <source>
        <dbReference type="Google" id="ProtNLM"/>
    </source>
</evidence>
<reference evidence="1 2" key="1">
    <citation type="submission" date="2020-10" db="EMBL/GenBank/DDBJ databases">
        <authorList>
            <person name="Peeters C."/>
        </authorList>
    </citation>
    <scope>NUCLEOTIDE SEQUENCE [LARGE SCALE GENOMIC DNA]</scope>
    <source>
        <strain evidence="1 2">LMG 28140</strain>
    </source>
</reference>
<organism evidence="1 2">
    <name type="scientific">Paraburkholderia metrosideri</name>
    <dbReference type="NCBI Taxonomy" id="580937"/>
    <lineage>
        <taxon>Bacteria</taxon>
        <taxon>Pseudomonadati</taxon>
        <taxon>Pseudomonadota</taxon>
        <taxon>Betaproteobacteria</taxon>
        <taxon>Burkholderiales</taxon>
        <taxon>Burkholderiaceae</taxon>
        <taxon>Paraburkholderia</taxon>
    </lineage>
</organism>
<dbReference type="EMBL" id="CAJHCP010000008">
    <property type="protein sequence ID" value="CAD6543407.1"/>
    <property type="molecule type" value="Genomic_DNA"/>
</dbReference>
<sequence length="233" mass="24866">MFRSAFGIRRLIVRVLSRFASADIFSARVQADGRFPRDAGVPASSGESSQGKPGLRAILRTAAAVLAVGAVLTACSPTFDWRTIMNNDDGYTVDLPAKPSNDQRALQIDGKSMQMAMQTAEAGHAVFAVGTVMLPDDAEATQRAALDFLRDGLARNVNAAPAAHDVQIPLAAGGKVPGLEMQLSGEAGSQHETRTIYARLVAHGRHVYQAAIIAATPLPQEQVDQFFSSFQLY</sequence>
<keyword evidence="2" id="KW-1185">Reference proteome</keyword>
<proteinExistence type="predicted"/>
<dbReference type="RefSeq" id="WP_407945856.1">
    <property type="nucleotide sequence ID" value="NZ_CAJHCP010000008.1"/>
</dbReference>
<evidence type="ECO:0000313" key="2">
    <source>
        <dbReference type="Proteomes" id="UP000598032"/>
    </source>
</evidence>